<dbReference type="EMBL" id="HBUE01104086">
    <property type="protein sequence ID" value="CAG6486442.1"/>
    <property type="molecule type" value="Transcribed_RNA"/>
</dbReference>
<organism evidence="1">
    <name type="scientific">Culex pipiens</name>
    <name type="common">House mosquito</name>
    <dbReference type="NCBI Taxonomy" id="7175"/>
    <lineage>
        <taxon>Eukaryota</taxon>
        <taxon>Metazoa</taxon>
        <taxon>Ecdysozoa</taxon>
        <taxon>Arthropoda</taxon>
        <taxon>Hexapoda</taxon>
        <taxon>Insecta</taxon>
        <taxon>Pterygota</taxon>
        <taxon>Neoptera</taxon>
        <taxon>Endopterygota</taxon>
        <taxon>Diptera</taxon>
        <taxon>Nematocera</taxon>
        <taxon>Culicoidea</taxon>
        <taxon>Culicidae</taxon>
        <taxon>Culicinae</taxon>
        <taxon>Culicini</taxon>
        <taxon>Culex</taxon>
        <taxon>Culex</taxon>
    </lineage>
</organism>
<dbReference type="EMBL" id="HBUE01160224">
    <property type="protein sequence ID" value="CAG6509629.1"/>
    <property type="molecule type" value="Transcribed_RNA"/>
</dbReference>
<accession>A0A8D8DF17</accession>
<dbReference type="AlphaFoldDB" id="A0A8D8DF17"/>
<protein>
    <submittedName>
        <fullName evidence="1">(northern house mosquito) hypothetical protein</fullName>
    </submittedName>
</protein>
<sequence length="119" mass="13825">MQLEFVASLVKIHYWVYFILLNKPLPFVTVELSQRRIFLSFLKRPFSFIISDPRADSCLRFRVNNSQLGSGKAEEKMSIQAVAFCIKMRSPRSNVFENVILHRCTSETSEIEEKPSFCS</sequence>
<dbReference type="EMBL" id="HBUE01265390">
    <property type="protein sequence ID" value="CAG6561025.1"/>
    <property type="molecule type" value="Transcribed_RNA"/>
</dbReference>
<name>A0A8D8DF17_CULPI</name>
<proteinExistence type="predicted"/>
<evidence type="ECO:0000313" key="1">
    <source>
        <dbReference type="EMBL" id="CAG6509629.1"/>
    </source>
</evidence>
<reference evidence="1" key="1">
    <citation type="submission" date="2021-05" db="EMBL/GenBank/DDBJ databases">
        <authorList>
            <person name="Alioto T."/>
            <person name="Alioto T."/>
            <person name="Gomez Garrido J."/>
        </authorList>
    </citation>
    <scope>NUCLEOTIDE SEQUENCE</scope>
</reference>